<evidence type="ECO:0000313" key="1">
    <source>
        <dbReference type="EMBL" id="GCA64088.1"/>
    </source>
</evidence>
<dbReference type="AlphaFoldDB" id="A0A391NYC2"/>
<gene>
    <name evidence="1" type="ORF">KIPB_013126</name>
</gene>
<sequence>MNKTEFRHRIERHIKSVYATAPGPQSACCGATQTEHTNPADQIPITQRLDYRIRQIHAQFQGVAPRQASCRCNENTNTQSL</sequence>
<dbReference type="EMBL" id="BDIP01006081">
    <property type="protein sequence ID" value="GCA64088.1"/>
    <property type="molecule type" value="Genomic_DNA"/>
</dbReference>
<reference evidence="1 2" key="1">
    <citation type="journal article" date="2018" name="PLoS ONE">
        <title>The draft genome of Kipferlia bialata reveals reductive genome evolution in fornicate parasites.</title>
        <authorList>
            <person name="Tanifuji G."/>
            <person name="Takabayashi S."/>
            <person name="Kume K."/>
            <person name="Takagi M."/>
            <person name="Nakayama T."/>
            <person name="Kamikawa R."/>
            <person name="Inagaki Y."/>
            <person name="Hashimoto T."/>
        </authorList>
    </citation>
    <scope>NUCLEOTIDE SEQUENCE [LARGE SCALE GENOMIC DNA]</scope>
    <source>
        <strain evidence="1">NY0173</strain>
    </source>
</reference>
<name>A0A391NYC2_9EUKA</name>
<evidence type="ECO:0000313" key="2">
    <source>
        <dbReference type="Proteomes" id="UP000265618"/>
    </source>
</evidence>
<comment type="caution">
    <text evidence="1">The sequence shown here is derived from an EMBL/GenBank/DDBJ whole genome shotgun (WGS) entry which is preliminary data.</text>
</comment>
<keyword evidence="2" id="KW-1185">Reference proteome</keyword>
<proteinExistence type="predicted"/>
<organism evidence="1 2">
    <name type="scientific">Kipferlia bialata</name>
    <dbReference type="NCBI Taxonomy" id="797122"/>
    <lineage>
        <taxon>Eukaryota</taxon>
        <taxon>Metamonada</taxon>
        <taxon>Carpediemonas-like organisms</taxon>
        <taxon>Kipferlia</taxon>
    </lineage>
</organism>
<dbReference type="Proteomes" id="UP000265618">
    <property type="component" value="Unassembled WGS sequence"/>
</dbReference>
<accession>A0A391NYC2</accession>
<protein>
    <submittedName>
        <fullName evidence="1">Uncharacterized protein</fullName>
    </submittedName>
</protein>